<proteinExistence type="predicted"/>
<evidence type="ECO:0008006" key="5">
    <source>
        <dbReference type="Google" id="ProtNLM"/>
    </source>
</evidence>
<dbReference type="EMBL" id="MFVU01000027">
    <property type="protein sequence ID" value="OGJ01380.1"/>
    <property type="molecule type" value="Genomic_DNA"/>
</dbReference>
<keyword evidence="2" id="KW-1133">Transmembrane helix</keyword>
<gene>
    <name evidence="3" type="ORF">A3G53_02365</name>
</gene>
<feature type="region of interest" description="Disordered" evidence="1">
    <location>
        <begin position="16"/>
        <end position="45"/>
    </location>
</feature>
<evidence type="ECO:0000313" key="3">
    <source>
        <dbReference type="EMBL" id="OGJ01380.1"/>
    </source>
</evidence>
<accession>A0A1F6Y4R2</accession>
<dbReference type="Proteomes" id="UP000178645">
    <property type="component" value="Unassembled WGS sequence"/>
</dbReference>
<keyword evidence="2" id="KW-0472">Membrane</keyword>
<evidence type="ECO:0000313" key="4">
    <source>
        <dbReference type="Proteomes" id="UP000178645"/>
    </source>
</evidence>
<feature type="transmembrane region" description="Helical" evidence="2">
    <location>
        <begin position="70"/>
        <end position="91"/>
    </location>
</feature>
<evidence type="ECO:0000256" key="1">
    <source>
        <dbReference type="SAM" id="MobiDB-lite"/>
    </source>
</evidence>
<comment type="caution">
    <text evidence="3">The sequence shown here is derived from an EMBL/GenBank/DDBJ whole genome shotgun (WGS) entry which is preliminary data.</text>
</comment>
<evidence type="ECO:0000256" key="2">
    <source>
        <dbReference type="SAM" id="Phobius"/>
    </source>
</evidence>
<keyword evidence="2" id="KW-0812">Transmembrane</keyword>
<protein>
    <recommendedName>
        <fullName evidence="5">Baseplate protein J-like domain-containing protein</fullName>
    </recommendedName>
</protein>
<reference evidence="3 4" key="1">
    <citation type="journal article" date="2016" name="Nat. Commun.">
        <title>Thousands of microbial genomes shed light on interconnected biogeochemical processes in an aquifer system.</title>
        <authorList>
            <person name="Anantharaman K."/>
            <person name="Brown C.T."/>
            <person name="Hug L.A."/>
            <person name="Sharon I."/>
            <person name="Castelle C.J."/>
            <person name="Probst A.J."/>
            <person name="Thomas B.C."/>
            <person name="Singh A."/>
            <person name="Wilkins M.J."/>
            <person name="Karaoz U."/>
            <person name="Brodie E.L."/>
            <person name="Williams K.H."/>
            <person name="Hubbard S.S."/>
            <person name="Banfield J.F."/>
        </authorList>
    </citation>
    <scope>NUCLEOTIDE SEQUENCE [LARGE SCALE GENOMIC DNA]</scope>
</reference>
<name>A0A1F6Y4R2_9BACT</name>
<dbReference type="AlphaFoldDB" id="A0A1F6Y4R2"/>
<organism evidence="3 4">
    <name type="scientific">Candidatus Nomurabacteria bacterium RIFCSPLOWO2_12_FULL_44_11</name>
    <dbReference type="NCBI Taxonomy" id="1801796"/>
    <lineage>
        <taxon>Bacteria</taxon>
        <taxon>Candidatus Nomuraibacteriota</taxon>
    </lineage>
</organism>
<sequence>MAKNFFQDMIKMKSDLRKEREGNVAPTSAPAVETPPSSADEGTWPPTVASKVTRRISLAPAQDQGRRPWYSIWLVAGISLVFLFFAISFLFSEAFITINPKVKDVTFNQNLSANETPAEGNLSFDVVVLSGEESKTVEGGEMKNVSVAARGTVLIYNNYSSAIQRLDINTRLEGSNGKLYKTEKAVVVPGLNGTTPGSVEVGIYAAEAGEAYNSPPLDFQIFGFKGMPKYNKFYARSKGEITGGFIGKQSVITEAKKSIIQNEMKETLKAKLAKKAADLVPAGFVMFKDAVILNVDSVNFETLEGGQLQVNLKGTFSGIIFNESELIKKIIKSGIPDYDNSDVYISNFQDLNFVLLDTKGNSSSPSSVDFNLSGKPKVVWRVDTDRLVAEVVGKSKKDFYQILAQYPNVESANVLLRPFWKRGFPGDKSDIKVTVNYPQ</sequence>